<dbReference type="EMBL" id="SRXV01000001">
    <property type="protein sequence ID" value="TGY94065.1"/>
    <property type="molecule type" value="Genomic_DNA"/>
</dbReference>
<evidence type="ECO:0000313" key="11">
    <source>
        <dbReference type="EMBL" id="TGY94065.1"/>
    </source>
</evidence>
<protein>
    <recommendedName>
        <fullName evidence="2">histidine kinase</fullName>
        <ecNumber evidence="2">2.7.13.3</ecNumber>
    </recommendedName>
</protein>
<dbReference type="Gene3D" id="3.30.565.10">
    <property type="entry name" value="Histidine kinase-like ATPase, C-terminal domain"/>
    <property type="match status" value="1"/>
</dbReference>
<evidence type="ECO:0000256" key="7">
    <source>
        <dbReference type="ARBA" id="ARBA00022840"/>
    </source>
</evidence>
<dbReference type="SMART" id="SM00065">
    <property type="entry name" value="GAF"/>
    <property type="match status" value="1"/>
</dbReference>
<dbReference type="OrthoDB" id="489241at2"/>
<gene>
    <name evidence="11" type="ORF">E5162_01920</name>
</gene>
<dbReference type="Pfam" id="PF07536">
    <property type="entry name" value="HWE_HK"/>
    <property type="match status" value="1"/>
</dbReference>
<dbReference type="InterPro" id="IPR003018">
    <property type="entry name" value="GAF"/>
</dbReference>
<keyword evidence="12" id="KW-1185">Reference proteome</keyword>
<keyword evidence="4" id="KW-0808">Transferase</keyword>
<organism evidence="11 12">
    <name type="scientific">Marinicauda pacifica</name>
    <dbReference type="NCBI Taxonomy" id="1133559"/>
    <lineage>
        <taxon>Bacteria</taxon>
        <taxon>Pseudomonadati</taxon>
        <taxon>Pseudomonadota</taxon>
        <taxon>Alphaproteobacteria</taxon>
        <taxon>Maricaulales</taxon>
        <taxon>Maricaulaceae</taxon>
        <taxon>Marinicauda</taxon>
    </lineage>
</organism>
<dbReference type="AlphaFoldDB" id="A0A4S2HDE0"/>
<proteinExistence type="predicted"/>
<feature type="domain" description="GAF" evidence="9">
    <location>
        <begin position="43"/>
        <end position="192"/>
    </location>
</feature>
<dbReference type="Gene3D" id="3.30.450.40">
    <property type="match status" value="1"/>
</dbReference>
<evidence type="ECO:0000259" key="9">
    <source>
        <dbReference type="SMART" id="SM00065"/>
    </source>
</evidence>
<dbReference type="SMART" id="SM00911">
    <property type="entry name" value="HWE_HK"/>
    <property type="match status" value="1"/>
</dbReference>
<dbReference type="Pfam" id="PF01590">
    <property type="entry name" value="GAF"/>
    <property type="match status" value="1"/>
</dbReference>
<dbReference type="InterPro" id="IPR036890">
    <property type="entry name" value="HATPase_C_sf"/>
</dbReference>
<evidence type="ECO:0000256" key="4">
    <source>
        <dbReference type="ARBA" id="ARBA00022679"/>
    </source>
</evidence>
<keyword evidence="6" id="KW-0418">Kinase</keyword>
<evidence type="ECO:0000256" key="1">
    <source>
        <dbReference type="ARBA" id="ARBA00000085"/>
    </source>
</evidence>
<dbReference type="EC" id="2.7.13.3" evidence="2"/>
<evidence type="ECO:0000256" key="8">
    <source>
        <dbReference type="SAM" id="MobiDB-lite"/>
    </source>
</evidence>
<name>A0A4S2HDE0_9PROT</name>
<evidence type="ECO:0000256" key="3">
    <source>
        <dbReference type="ARBA" id="ARBA00022553"/>
    </source>
</evidence>
<evidence type="ECO:0000256" key="6">
    <source>
        <dbReference type="ARBA" id="ARBA00022777"/>
    </source>
</evidence>
<reference evidence="11 12" key="1">
    <citation type="journal article" date="2013" name="Int. J. Syst. Evol. Microbiol.">
        <title>Marinicauda pacifica gen. nov., sp. nov., a prosthecate alphaproteobacterium of the family Hyphomonadaceae isolated from deep seawater.</title>
        <authorList>
            <person name="Zhang X.Y."/>
            <person name="Li G.W."/>
            <person name="Wang C.S."/>
            <person name="Zhang Y.J."/>
            <person name="Xu X.W."/>
            <person name="Li H."/>
            <person name="Liu A."/>
            <person name="Liu C."/>
            <person name="Xie B.B."/>
            <person name="Qin Q.L."/>
            <person name="Xu Z."/>
            <person name="Chen X.L."/>
            <person name="Zhou B.C."/>
            <person name="Zhang Y.Z."/>
        </authorList>
    </citation>
    <scope>NUCLEOTIDE SEQUENCE [LARGE SCALE GENOMIC DNA]</scope>
    <source>
        <strain evidence="11 12">P-1 km-3</strain>
    </source>
</reference>
<dbReference type="GO" id="GO:0005524">
    <property type="term" value="F:ATP binding"/>
    <property type="evidence" value="ECO:0007669"/>
    <property type="project" value="UniProtKB-KW"/>
</dbReference>
<dbReference type="SUPFAM" id="SSF55781">
    <property type="entry name" value="GAF domain-like"/>
    <property type="match status" value="1"/>
</dbReference>
<dbReference type="InterPro" id="IPR029016">
    <property type="entry name" value="GAF-like_dom_sf"/>
</dbReference>
<evidence type="ECO:0000259" key="10">
    <source>
        <dbReference type="SMART" id="SM00911"/>
    </source>
</evidence>
<dbReference type="PANTHER" id="PTHR41523">
    <property type="entry name" value="TWO-COMPONENT SYSTEM SENSOR PROTEIN"/>
    <property type="match status" value="1"/>
</dbReference>
<sequence>MQEPFDQEPRLAPAPSSATALARRLAHQKQIAEFGTYAFTEPDYQAVMDRAVELAAEIFDVPLTKILKFVDDADSLKLVAGRGWDDGLVGHGRVGIDRESQAGYTLLSEAPVVVTDLARETRFSGPPLLHEYSVVAGMSVIIAGAAGRPFGVFGIHDTRARRFDESDADMLVTLANIVASSARQREAAERRNLASREVAHRSGNLLQLVRSIASQTFTTDRVTREAERVFSGRLAALSRANQLLCEDGWSTTRLIALVKEVLTVFPGRVEIQGRDIVLPADFCFDLSLILHEVATNSAKYGALSREAGVRASLSWQLEAGADGRSQLVLTWHDPVTDAAPAGSARAGTGFGQRLIESLAEHKWAGRVKETRGEGHQGYRLVLRLPAPQPEPRSPPAGSHTSG</sequence>
<accession>A0A4S2HDE0</accession>
<dbReference type="InterPro" id="IPR011102">
    <property type="entry name" value="Sig_transdc_His_kinase_HWE"/>
</dbReference>
<dbReference type="RefSeq" id="WP_135943260.1">
    <property type="nucleotide sequence ID" value="NZ_BMEI01000001.1"/>
</dbReference>
<comment type="catalytic activity">
    <reaction evidence="1">
        <text>ATP + protein L-histidine = ADP + protein N-phospho-L-histidine.</text>
        <dbReference type="EC" id="2.7.13.3"/>
    </reaction>
</comment>
<dbReference type="PANTHER" id="PTHR41523:SF7">
    <property type="entry name" value="HISTIDINE KINASE"/>
    <property type="match status" value="1"/>
</dbReference>
<evidence type="ECO:0000256" key="5">
    <source>
        <dbReference type="ARBA" id="ARBA00022741"/>
    </source>
</evidence>
<comment type="caution">
    <text evidence="11">The sequence shown here is derived from an EMBL/GenBank/DDBJ whole genome shotgun (WGS) entry which is preliminary data.</text>
</comment>
<evidence type="ECO:0000256" key="2">
    <source>
        <dbReference type="ARBA" id="ARBA00012438"/>
    </source>
</evidence>
<evidence type="ECO:0000313" key="12">
    <source>
        <dbReference type="Proteomes" id="UP000305451"/>
    </source>
</evidence>
<keyword evidence="3" id="KW-0597">Phosphoprotein</keyword>
<keyword evidence="5" id="KW-0547">Nucleotide-binding</keyword>
<feature type="domain" description="Signal transduction histidine kinase HWE region" evidence="10">
    <location>
        <begin position="197"/>
        <end position="275"/>
    </location>
</feature>
<dbReference type="GO" id="GO:0004673">
    <property type="term" value="F:protein histidine kinase activity"/>
    <property type="evidence" value="ECO:0007669"/>
    <property type="project" value="UniProtKB-EC"/>
</dbReference>
<feature type="region of interest" description="Disordered" evidence="8">
    <location>
        <begin position="383"/>
        <end position="402"/>
    </location>
</feature>
<dbReference type="Proteomes" id="UP000305451">
    <property type="component" value="Unassembled WGS sequence"/>
</dbReference>
<keyword evidence="7" id="KW-0067">ATP-binding</keyword>